<dbReference type="SUPFAM" id="SSF46689">
    <property type="entry name" value="Homeodomain-like"/>
    <property type="match status" value="1"/>
</dbReference>
<protein>
    <submittedName>
        <fullName evidence="4">TetR family transcriptional regulator</fullName>
    </submittedName>
</protein>
<evidence type="ECO:0000313" key="4">
    <source>
        <dbReference type="EMBL" id="MTU43605.1"/>
    </source>
</evidence>
<dbReference type="EMBL" id="WNCL01000023">
    <property type="protein sequence ID" value="MTU43605.1"/>
    <property type="molecule type" value="Genomic_DNA"/>
</dbReference>
<sequence>MIREAISYSRKLKLGRIKEGEIYSQEKMTETTYRPRVMSERALKTRAKIMDATRAFIVREGVGRLSIDKIVKESGTSKGAFLYHFKNRKALFCALVEEYVDHLNERMNFHMSKYQDAEEPLILGYASWYEDFDKDDGGFAVLGVALLALLLHEPDALKPFHDWYAKVFKMVQDSPIKTPQLLTAIMAFEGFFFTHKMGFDSLDKETKEATWKYIIEQVAPQPKRKTVESSKEKISA</sequence>
<keyword evidence="1" id="KW-0805">Transcription regulation</keyword>
<evidence type="ECO:0000256" key="1">
    <source>
        <dbReference type="ARBA" id="ARBA00023015"/>
    </source>
</evidence>
<reference evidence="4 5" key="1">
    <citation type="journal article" date="2019" name="Nat. Med.">
        <title>A library of human gut bacterial isolates paired with longitudinal multiomics data enables mechanistic microbiome research.</title>
        <authorList>
            <person name="Poyet M."/>
            <person name="Groussin M."/>
            <person name="Gibbons S.M."/>
            <person name="Avila-Pacheco J."/>
            <person name="Jiang X."/>
            <person name="Kearney S.M."/>
            <person name="Perrotta A.R."/>
            <person name="Berdy B."/>
            <person name="Zhao S."/>
            <person name="Lieberman T.D."/>
            <person name="Swanson P.K."/>
            <person name="Smith M."/>
            <person name="Roesemann S."/>
            <person name="Alexander J.E."/>
            <person name="Rich S.A."/>
            <person name="Livny J."/>
            <person name="Vlamakis H."/>
            <person name="Clish C."/>
            <person name="Bullock K."/>
            <person name="Deik A."/>
            <person name="Scott J."/>
            <person name="Pierce K.A."/>
            <person name="Xavier R.J."/>
            <person name="Alm E.J."/>
        </authorList>
    </citation>
    <scope>NUCLEOTIDE SEQUENCE [LARGE SCALE GENOMIC DNA]</scope>
    <source>
        <strain evidence="4 5">BIOML-A2</strain>
    </source>
</reference>
<proteinExistence type="predicted"/>
<name>A0A6I3S3L2_9BURK</name>
<dbReference type="Gene3D" id="1.10.357.10">
    <property type="entry name" value="Tetracycline Repressor, domain 2"/>
    <property type="match status" value="1"/>
</dbReference>
<dbReference type="GO" id="GO:0003677">
    <property type="term" value="F:DNA binding"/>
    <property type="evidence" value="ECO:0007669"/>
    <property type="project" value="UniProtKB-UniRule"/>
</dbReference>
<dbReference type="Pfam" id="PF00440">
    <property type="entry name" value="TetR_N"/>
    <property type="match status" value="1"/>
</dbReference>
<dbReference type="InterPro" id="IPR009057">
    <property type="entry name" value="Homeodomain-like_sf"/>
</dbReference>
<evidence type="ECO:0000256" key="3">
    <source>
        <dbReference type="ARBA" id="ARBA00023163"/>
    </source>
</evidence>
<gene>
    <name evidence="4" type="ORF">GMD42_08200</name>
</gene>
<accession>A0A6I3S3L2</accession>
<keyword evidence="2" id="KW-0238">DNA-binding</keyword>
<dbReference type="PANTHER" id="PTHR47506:SF6">
    <property type="entry name" value="HTH-TYPE TRANSCRIPTIONAL REPRESSOR NEMR"/>
    <property type="match status" value="1"/>
</dbReference>
<dbReference type="PANTHER" id="PTHR47506">
    <property type="entry name" value="TRANSCRIPTIONAL REGULATORY PROTEIN"/>
    <property type="match status" value="1"/>
</dbReference>
<organism evidence="4 5">
    <name type="scientific">Parasutterella excrementihominis</name>
    <dbReference type="NCBI Taxonomy" id="487175"/>
    <lineage>
        <taxon>Bacteria</taxon>
        <taxon>Pseudomonadati</taxon>
        <taxon>Pseudomonadota</taxon>
        <taxon>Betaproteobacteria</taxon>
        <taxon>Burkholderiales</taxon>
        <taxon>Sutterellaceae</taxon>
        <taxon>Parasutterella</taxon>
    </lineage>
</organism>
<evidence type="ECO:0000256" key="2">
    <source>
        <dbReference type="ARBA" id="ARBA00023125"/>
    </source>
</evidence>
<keyword evidence="3" id="KW-0804">Transcription</keyword>
<dbReference type="Pfam" id="PF17937">
    <property type="entry name" value="TetR_C_28"/>
    <property type="match status" value="1"/>
</dbReference>
<comment type="caution">
    <text evidence="4">The sequence shown here is derived from an EMBL/GenBank/DDBJ whole genome shotgun (WGS) entry which is preliminary data.</text>
</comment>
<dbReference type="Proteomes" id="UP000462362">
    <property type="component" value="Unassembled WGS sequence"/>
</dbReference>
<dbReference type="PROSITE" id="PS50977">
    <property type="entry name" value="HTH_TETR_2"/>
    <property type="match status" value="1"/>
</dbReference>
<evidence type="ECO:0000313" key="5">
    <source>
        <dbReference type="Proteomes" id="UP000462362"/>
    </source>
</evidence>
<dbReference type="InterPro" id="IPR001647">
    <property type="entry name" value="HTH_TetR"/>
</dbReference>
<dbReference type="InterPro" id="IPR041479">
    <property type="entry name" value="TetR_CgmR_C"/>
</dbReference>
<dbReference type="AlphaFoldDB" id="A0A6I3S3L2"/>